<feature type="region of interest" description="Disordered" evidence="1">
    <location>
        <begin position="240"/>
        <end position="295"/>
    </location>
</feature>
<reference evidence="4 5" key="1">
    <citation type="submission" date="2019-12" db="EMBL/GenBank/DDBJ databases">
        <title>Isolation and characterization of three novel carbon monoxide-oxidizing members of Halobacteria from salione crusts and soils.</title>
        <authorList>
            <person name="Myers M.R."/>
            <person name="King G.M."/>
        </authorList>
    </citation>
    <scope>NUCLEOTIDE SEQUENCE [LARGE SCALE GENOMIC DNA]</scope>
    <source>
        <strain evidence="4 5">WSH3</strain>
    </source>
</reference>
<dbReference type="GO" id="GO:0008324">
    <property type="term" value="F:monoatomic cation transmembrane transporter activity"/>
    <property type="evidence" value="ECO:0007669"/>
    <property type="project" value="InterPro"/>
</dbReference>
<dbReference type="Pfam" id="PF26501">
    <property type="entry name" value="DUF8167"/>
    <property type="match status" value="1"/>
</dbReference>
<evidence type="ECO:0000259" key="3">
    <source>
        <dbReference type="PROSITE" id="PS51202"/>
    </source>
</evidence>
<dbReference type="Gene3D" id="3.30.70.1450">
    <property type="entry name" value="Regulator of K+ conductance, C-terminal domain"/>
    <property type="match status" value="1"/>
</dbReference>
<dbReference type="InterPro" id="IPR058480">
    <property type="entry name" value="DUF8167_N"/>
</dbReference>
<sequence>MASELVVEVGLGVYLGSLAGIFPALVAFALGFGFKYLTGVSIPGLGVVVLAGGLAGVSGGLLGLLDENVAQSTTGVTAILVVLMLSLWAHAQGDKLGATVPRQLTLSRLRGTDFSTDFLERVDSYGQIKIKPVSVEDIEGYPPLAEDTRQAIQSTTWKFPVGLSVAELERKVAEKLTEAYSLADVTVTIDSEGLAEITAAPESAGLSRRIPTGRRAVSIRTLLPTGLAIGDEVTLTLPDGSVSGPVVSAKTDGAGTESAPKPADSGVKTDGGTEEATAERPLQAPTTTGGRGSVTVALPPEEARRVVREETTKLTVQSRGKNREYETIDVIERGDNQFQLVPLATGSPFDGVTLEDARFRETFGIAVLAVRRSTDRIVAPPRSTELVAGDELLIAGSADAIASFREAVV</sequence>
<gene>
    <name evidence="4" type="ORF">GRX03_03465</name>
</gene>
<evidence type="ECO:0000313" key="5">
    <source>
        <dbReference type="Proteomes" id="UP000466535"/>
    </source>
</evidence>
<feature type="transmembrane region" description="Helical" evidence="2">
    <location>
        <begin position="69"/>
        <end position="89"/>
    </location>
</feature>
<keyword evidence="2" id="KW-1133">Transmembrane helix</keyword>
<dbReference type="OrthoDB" id="157524at2157"/>
<feature type="domain" description="RCK C-terminal" evidence="3">
    <location>
        <begin position="326"/>
        <end position="409"/>
    </location>
</feature>
<name>A0A6B0SY43_9EURY</name>
<organism evidence="4 5">
    <name type="scientific">Halovenus carboxidivorans</name>
    <dbReference type="NCBI Taxonomy" id="2692199"/>
    <lineage>
        <taxon>Archaea</taxon>
        <taxon>Methanobacteriati</taxon>
        <taxon>Methanobacteriota</taxon>
        <taxon>Stenosarchaea group</taxon>
        <taxon>Halobacteria</taxon>
        <taxon>Halobacteriales</taxon>
        <taxon>Haloarculaceae</taxon>
        <taxon>Halovenus</taxon>
    </lineage>
</organism>
<protein>
    <submittedName>
        <fullName evidence="4">Potassium transporter TrkA</fullName>
    </submittedName>
</protein>
<proteinExistence type="predicted"/>
<evidence type="ECO:0000313" key="4">
    <source>
        <dbReference type="EMBL" id="MXR50668.1"/>
    </source>
</evidence>
<dbReference type="InterPro" id="IPR058603">
    <property type="entry name" value="DUF8167_2nd"/>
</dbReference>
<keyword evidence="5" id="KW-1185">Reference proteome</keyword>
<dbReference type="GO" id="GO:0006813">
    <property type="term" value="P:potassium ion transport"/>
    <property type="evidence" value="ECO:0007669"/>
    <property type="project" value="InterPro"/>
</dbReference>
<evidence type="ECO:0000256" key="1">
    <source>
        <dbReference type="SAM" id="MobiDB-lite"/>
    </source>
</evidence>
<accession>A0A6B0SY43</accession>
<dbReference type="SUPFAM" id="SSF116726">
    <property type="entry name" value="TrkA C-terminal domain-like"/>
    <property type="match status" value="1"/>
</dbReference>
<dbReference type="AlphaFoldDB" id="A0A6B0SY43"/>
<feature type="transmembrane region" description="Helical" evidence="2">
    <location>
        <begin position="44"/>
        <end position="63"/>
    </location>
</feature>
<feature type="transmembrane region" description="Helical" evidence="2">
    <location>
        <begin position="12"/>
        <end position="32"/>
    </location>
</feature>
<dbReference type="Pfam" id="PF26503">
    <property type="entry name" value="DUF8167_3rd"/>
    <property type="match status" value="1"/>
</dbReference>
<dbReference type="Pfam" id="PF26502">
    <property type="entry name" value="DUF8167_2nd"/>
    <property type="match status" value="1"/>
</dbReference>
<dbReference type="InterPro" id="IPR036721">
    <property type="entry name" value="RCK_C_sf"/>
</dbReference>
<keyword evidence="2" id="KW-0812">Transmembrane</keyword>
<dbReference type="Pfam" id="PF02080">
    <property type="entry name" value="TrkA_C"/>
    <property type="match status" value="1"/>
</dbReference>
<dbReference type="PROSITE" id="PS51202">
    <property type="entry name" value="RCK_C"/>
    <property type="match status" value="1"/>
</dbReference>
<evidence type="ECO:0000256" key="2">
    <source>
        <dbReference type="SAM" id="Phobius"/>
    </source>
</evidence>
<dbReference type="EMBL" id="WUUT01000001">
    <property type="protein sequence ID" value="MXR50668.1"/>
    <property type="molecule type" value="Genomic_DNA"/>
</dbReference>
<keyword evidence="2" id="KW-0472">Membrane</keyword>
<dbReference type="RefSeq" id="WP_159762773.1">
    <property type="nucleotide sequence ID" value="NZ_WUUT01000001.1"/>
</dbReference>
<comment type="caution">
    <text evidence="4">The sequence shown here is derived from an EMBL/GenBank/DDBJ whole genome shotgun (WGS) entry which is preliminary data.</text>
</comment>
<dbReference type="Proteomes" id="UP000466535">
    <property type="component" value="Unassembled WGS sequence"/>
</dbReference>
<dbReference type="InterPro" id="IPR058604">
    <property type="entry name" value="DUF8167_3rd"/>
</dbReference>
<dbReference type="InterPro" id="IPR006037">
    <property type="entry name" value="RCK_C"/>
</dbReference>